<name>A0A0E9U122_ANGAN</name>
<evidence type="ECO:0000313" key="1">
    <source>
        <dbReference type="EMBL" id="JAH58688.1"/>
    </source>
</evidence>
<reference evidence="1" key="1">
    <citation type="submission" date="2014-11" db="EMBL/GenBank/DDBJ databases">
        <authorList>
            <person name="Amaro Gonzalez C."/>
        </authorList>
    </citation>
    <scope>NUCLEOTIDE SEQUENCE</scope>
</reference>
<organism evidence="1">
    <name type="scientific">Anguilla anguilla</name>
    <name type="common">European freshwater eel</name>
    <name type="synonym">Muraena anguilla</name>
    <dbReference type="NCBI Taxonomy" id="7936"/>
    <lineage>
        <taxon>Eukaryota</taxon>
        <taxon>Metazoa</taxon>
        <taxon>Chordata</taxon>
        <taxon>Craniata</taxon>
        <taxon>Vertebrata</taxon>
        <taxon>Euteleostomi</taxon>
        <taxon>Actinopterygii</taxon>
        <taxon>Neopterygii</taxon>
        <taxon>Teleostei</taxon>
        <taxon>Anguilliformes</taxon>
        <taxon>Anguillidae</taxon>
        <taxon>Anguilla</taxon>
    </lineage>
</organism>
<dbReference type="EMBL" id="GBXM01049889">
    <property type="protein sequence ID" value="JAH58688.1"/>
    <property type="molecule type" value="Transcribed_RNA"/>
</dbReference>
<sequence length="37" mass="4313">MSAAAETVKSYCNQASQPTEVRQREWKLSYFPFKAMQ</sequence>
<reference evidence="1" key="2">
    <citation type="journal article" date="2015" name="Fish Shellfish Immunol.">
        <title>Early steps in the European eel (Anguilla anguilla)-Vibrio vulnificus interaction in the gills: Role of the RtxA13 toxin.</title>
        <authorList>
            <person name="Callol A."/>
            <person name="Pajuelo D."/>
            <person name="Ebbesson L."/>
            <person name="Teles M."/>
            <person name="MacKenzie S."/>
            <person name="Amaro C."/>
        </authorList>
    </citation>
    <scope>NUCLEOTIDE SEQUENCE</scope>
</reference>
<accession>A0A0E9U122</accession>
<proteinExistence type="predicted"/>
<protein>
    <submittedName>
        <fullName evidence="1">Uncharacterized protein</fullName>
    </submittedName>
</protein>
<dbReference type="AlphaFoldDB" id="A0A0E9U122"/>